<evidence type="ECO:0000313" key="4">
    <source>
        <dbReference type="EMBL" id="MCG4745365.1"/>
    </source>
</evidence>
<keyword evidence="2" id="KW-0472">Membrane</keyword>
<evidence type="ECO:0000313" key="5">
    <source>
        <dbReference type="EMBL" id="NSJ51858.1"/>
    </source>
</evidence>
<name>A0AAX1SKD7_9FIRM</name>
<protein>
    <submittedName>
        <fullName evidence="4">Zinc ribbon domain-containing protein</fullName>
    </submittedName>
</protein>
<dbReference type="EMBL" id="JAAITT010000049">
    <property type="protein sequence ID" value="NSJ51858.1"/>
    <property type="molecule type" value="Genomic_DNA"/>
</dbReference>
<evidence type="ECO:0000313" key="6">
    <source>
        <dbReference type="Proteomes" id="UP000669239"/>
    </source>
</evidence>
<comment type="caution">
    <text evidence="4">The sequence shown here is derived from an EMBL/GenBank/DDBJ whole genome shotgun (WGS) entry which is preliminary data.</text>
</comment>
<reference evidence="4" key="3">
    <citation type="submission" date="2022-01" db="EMBL/GenBank/DDBJ databases">
        <title>Collection of gut derived symbiotic bacterial strains cultured from healthy donors.</title>
        <authorList>
            <person name="Lin H."/>
            <person name="Kohout C."/>
            <person name="Waligurski E."/>
            <person name="Pamer E.G."/>
        </authorList>
    </citation>
    <scope>NUCLEOTIDE SEQUENCE</scope>
    <source>
        <strain evidence="4">DFI.6.55</strain>
    </source>
</reference>
<dbReference type="Proteomes" id="UP000669239">
    <property type="component" value="Unassembled WGS sequence"/>
</dbReference>
<feature type="compositionally biased region" description="Low complexity" evidence="1">
    <location>
        <begin position="57"/>
        <end position="73"/>
    </location>
</feature>
<keyword evidence="6" id="KW-1185">Reference proteome</keyword>
<feature type="domain" description="Zinc-ribbon" evidence="3">
    <location>
        <begin position="2"/>
        <end position="23"/>
    </location>
</feature>
<dbReference type="Proteomes" id="UP001299608">
    <property type="component" value="Unassembled WGS sequence"/>
</dbReference>
<dbReference type="GeneID" id="97207463"/>
<organism evidence="4 7">
    <name type="scientific">Enterocloster aldenensis</name>
    <dbReference type="NCBI Taxonomy" id="358742"/>
    <lineage>
        <taxon>Bacteria</taxon>
        <taxon>Bacillati</taxon>
        <taxon>Bacillota</taxon>
        <taxon>Clostridia</taxon>
        <taxon>Lachnospirales</taxon>
        <taxon>Lachnospiraceae</taxon>
        <taxon>Enterocloster</taxon>
    </lineage>
</organism>
<reference evidence="5" key="2">
    <citation type="submission" date="2020-02" db="EMBL/GenBank/DDBJ databases">
        <authorList>
            <person name="Littmann E."/>
            <person name="Sorbara M."/>
        </authorList>
    </citation>
    <scope>NUCLEOTIDE SEQUENCE</scope>
    <source>
        <strain evidence="5">MSK.1.17</strain>
    </source>
</reference>
<evidence type="ECO:0000259" key="3">
    <source>
        <dbReference type="Pfam" id="PF13240"/>
    </source>
</evidence>
<evidence type="ECO:0000313" key="7">
    <source>
        <dbReference type="Proteomes" id="UP001299608"/>
    </source>
</evidence>
<gene>
    <name evidence="5" type="ORF">G5B36_24590</name>
    <name evidence="4" type="ORF">L0N08_08095</name>
</gene>
<dbReference type="AlphaFoldDB" id="A0AAX1SKD7"/>
<sequence length="677" mass="72217">MKCRKCGAEYGEDVKFCTKCGASMEDEGQDSQAWTSAGTEPAKDAGTDEASGAGQDDAGTAAEGQTEAAADGAAEADKTAGQPSVTDAGQQAEAEPAAEAGQQAEEAGAAVKEEEPKAAGPMSVPAAGEPEPNKKFMKILFAVIAALAVIAVAAVAYVKMNAKDPKQVVIDAFEKVYTEDQVFPSEELFGFKDFSEAALKADMESGLTLKMDSCSDPTVNQFAGSGLRLEGKSDKTNDRSSFNMGVIYNGMDLANLDAYYGDDNLMMAVPELSSKVFTLDLGDGLGERIKNSPTVGPLLAENGVDVDGLAGYFTDLIDEAEKAEEEGKAPFDIEALLTRYREGSSAQENFKAAMTVEKADKGTYTMNGAQVSCQGYDVLISKDSMIEFLRTSSDFFLQDETLKADYLKQLEATVRMSELMGSAMTGMGSMSAEQMQEQAYDEVKDAVDEMITYLDKTLTDIQMTVYVDKDGNLAALEGTTNLYVDEEVAEEEGYVAVTFNLTLEGGAYLTQNVKGNITLQDADDTVKLDLLKQGTYDGKKLTCDLSVDVTAPDASVYNFMYTGTYDSNDGSYHAAVELGGEGSQLFKMSAAGIVDQMEKGKAYHMDIDALEIAAMDNSMNMVLSGELYSRPLSSGVTPLEGETMDVLSATEEDWNNVLMEMVFGIIGLSGQLGAPMG</sequence>
<feature type="region of interest" description="Disordered" evidence="1">
    <location>
        <begin position="23"/>
        <end position="129"/>
    </location>
</feature>
<keyword evidence="2" id="KW-0812">Transmembrane</keyword>
<feature type="compositionally biased region" description="Low complexity" evidence="1">
    <location>
        <begin position="88"/>
        <end position="110"/>
    </location>
</feature>
<keyword evidence="2" id="KW-1133">Transmembrane helix</keyword>
<proteinExistence type="predicted"/>
<dbReference type="Pfam" id="PF13240">
    <property type="entry name" value="Zn_Ribbon_1"/>
    <property type="match status" value="1"/>
</dbReference>
<accession>A0AAX1SKD7</accession>
<dbReference type="InterPro" id="IPR026870">
    <property type="entry name" value="Zinc_ribbon_dom"/>
</dbReference>
<dbReference type="EMBL" id="JAKNGE010000008">
    <property type="protein sequence ID" value="MCG4745365.1"/>
    <property type="molecule type" value="Genomic_DNA"/>
</dbReference>
<evidence type="ECO:0000256" key="1">
    <source>
        <dbReference type="SAM" id="MobiDB-lite"/>
    </source>
</evidence>
<reference evidence="5 6" key="1">
    <citation type="journal article" date="2020" name="Cell Host Microbe">
        <title>Functional and Genomic Variation between Human-Derived Isolates of Lachnospiraceae Reveals Inter- and Intra-Species Diversity.</title>
        <authorList>
            <person name="Sorbara M.T."/>
            <person name="Littmann E.R."/>
            <person name="Fontana E."/>
            <person name="Moody T.U."/>
            <person name="Kohout C.E."/>
            <person name="Gjonbalaj M."/>
            <person name="Eaton V."/>
            <person name="Seok R."/>
            <person name="Leiner I.M."/>
            <person name="Pamer E.G."/>
        </authorList>
    </citation>
    <scope>NUCLEOTIDE SEQUENCE [LARGE SCALE GENOMIC DNA]</scope>
    <source>
        <strain evidence="5 6">MSK.1.17</strain>
    </source>
</reference>
<dbReference type="RefSeq" id="WP_117558709.1">
    <property type="nucleotide sequence ID" value="NZ_BAABZL010000001.1"/>
</dbReference>
<feature type="transmembrane region" description="Helical" evidence="2">
    <location>
        <begin position="139"/>
        <end position="158"/>
    </location>
</feature>
<evidence type="ECO:0000256" key="2">
    <source>
        <dbReference type="SAM" id="Phobius"/>
    </source>
</evidence>